<dbReference type="Proteomes" id="UP000765509">
    <property type="component" value="Unassembled WGS sequence"/>
</dbReference>
<evidence type="ECO:0000256" key="1">
    <source>
        <dbReference type="SAM" id="MobiDB-lite"/>
    </source>
</evidence>
<feature type="region of interest" description="Disordered" evidence="1">
    <location>
        <begin position="74"/>
        <end position="94"/>
    </location>
</feature>
<sequence>MEEEQESSGLYKENILEVEEQKKKEDTSENIPNMEEYPSINKGLEQKKEPKDKRLFKNISKKYGKQGTIWEKKQIDTISKEDHPSVPKMKKPPRIKVIISKNVSKIKRKNQN</sequence>
<dbReference type="AlphaFoldDB" id="A0A9Q3BP48"/>
<name>A0A9Q3BP48_9BASI</name>
<feature type="compositionally biased region" description="Basic and acidic residues" evidence="1">
    <location>
        <begin position="44"/>
        <end position="55"/>
    </location>
</feature>
<dbReference type="EMBL" id="AVOT02001840">
    <property type="protein sequence ID" value="MBW0468351.1"/>
    <property type="molecule type" value="Genomic_DNA"/>
</dbReference>
<feature type="compositionally biased region" description="Basic and acidic residues" evidence="1">
    <location>
        <begin position="74"/>
        <end position="85"/>
    </location>
</feature>
<proteinExistence type="predicted"/>
<organism evidence="2 3">
    <name type="scientific">Austropuccinia psidii MF-1</name>
    <dbReference type="NCBI Taxonomy" id="1389203"/>
    <lineage>
        <taxon>Eukaryota</taxon>
        <taxon>Fungi</taxon>
        <taxon>Dikarya</taxon>
        <taxon>Basidiomycota</taxon>
        <taxon>Pucciniomycotina</taxon>
        <taxon>Pucciniomycetes</taxon>
        <taxon>Pucciniales</taxon>
        <taxon>Sphaerophragmiaceae</taxon>
        <taxon>Austropuccinia</taxon>
    </lineage>
</organism>
<evidence type="ECO:0000313" key="3">
    <source>
        <dbReference type="Proteomes" id="UP000765509"/>
    </source>
</evidence>
<feature type="region of interest" description="Disordered" evidence="1">
    <location>
        <begin position="1"/>
        <end position="55"/>
    </location>
</feature>
<keyword evidence="3" id="KW-1185">Reference proteome</keyword>
<comment type="caution">
    <text evidence="2">The sequence shown here is derived from an EMBL/GenBank/DDBJ whole genome shotgun (WGS) entry which is preliminary data.</text>
</comment>
<gene>
    <name evidence="2" type="ORF">O181_008066</name>
</gene>
<protein>
    <submittedName>
        <fullName evidence="2">Uncharacterized protein</fullName>
    </submittedName>
</protein>
<evidence type="ECO:0000313" key="2">
    <source>
        <dbReference type="EMBL" id="MBW0468351.1"/>
    </source>
</evidence>
<reference evidence="2" key="1">
    <citation type="submission" date="2021-03" db="EMBL/GenBank/DDBJ databases">
        <title>Draft genome sequence of rust myrtle Austropuccinia psidii MF-1, a brazilian biotype.</title>
        <authorList>
            <person name="Quecine M.C."/>
            <person name="Pachon D.M.R."/>
            <person name="Bonatelli M.L."/>
            <person name="Correr F.H."/>
            <person name="Franceschini L.M."/>
            <person name="Leite T.F."/>
            <person name="Margarido G.R.A."/>
            <person name="Almeida C.A."/>
            <person name="Ferrarezi J.A."/>
            <person name="Labate C.A."/>
        </authorList>
    </citation>
    <scope>NUCLEOTIDE SEQUENCE</scope>
    <source>
        <strain evidence="2">MF-1</strain>
    </source>
</reference>
<accession>A0A9Q3BP48</accession>